<dbReference type="Proteomes" id="UP000244896">
    <property type="component" value="Chromosome"/>
</dbReference>
<organism evidence="1 2">
    <name type="scientific">Ereboglobus luteus</name>
    <dbReference type="NCBI Taxonomy" id="1796921"/>
    <lineage>
        <taxon>Bacteria</taxon>
        <taxon>Pseudomonadati</taxon>
        <taxon>Verrucomicrobiota</taxon>
        <taxon>Opitutia</taxon>
        <taxon>Opitutales</taxon>
        <taxon>Opitutaceae</taxon>
        <taxon>Ereboglobus</taxon>
    </lineage>
</organism>
<proteinExistence type="predicted"/>
<protein>
    <submittedName>
        <fullName evidence="1">Uncharacterized protein</fullName>
    </submittedName>
</protein>
<dbReference type="EMBL" id="CP023004">
    <property type="protein sequence ID" value="AWI08265.1"/>
    <property type="molecule type" value="Genomic_DNA"/>
</dbReference>
<accession>A0A2U8E0F9</accession>
<gene>
    <name evidence="1" type="ORF">CKA38_02400</name>
</gene>
<dbReference type="AlphaFoldDB" id="A0A2U8E0F9"/>
<reference evidence="1 2" key="1">
    <citation type="journal article" date="2018" name="Syst. Appl. Microbiol.">
        <title>Ereboglobus luteus gen. nov. sp. nov. from cockroach guts, and new insights into the oxygen relationship of the genera Opitutus and Didymococcus (Verrucomicrobia: Opitutaceae).</title>
        <authorList>
            <person name="Tegtmeier D."/>
            <person name="Belitz A."/>
            <person name="Radek R."/>
            <person name="Heimerl T."/>
            <person name="Brune A."/>
        </authorList>
    </citation>
    <scope>NUCLEOTIDE SEQUENCE [LARGE SCALE GENOMIC DNA]</scope>
    <source>
        <strain evidence="1 2">Ho45</strain>
    </source>
</reference>
<evidence type="ECO:0000313" key="2">
    <source>
        <dbReference type="Proteomes" id="UP000244896"/>
    </source>
</evidence>
<name>A0A2U8E0F9_9BACT</name>
<sequence length="111" mass="12839">MVPNRHDSPRHDSHSVAVELLQGSDFPRFRDQIVLRLLRFLAAIPFCLITKMRKGEDAEMLRQFLHDFVSPFFRPSALPRSKCKFILKKPDGVAFLLFSEPFMGELFNSTS</sequence>
<evidence type="ECO:0000313" key="1">
    <source>
        <dbReference type="EMBL" id="AWI08265.1"/>
    </source>
</evidence>
<dbReference type="KEGG" id="elut:CKA38_02400"/>
<keyword evidence="2" id="KW-1185">Reference proteome</keyword>